<proteinExistence type="predicted"/>
<reference evidence="1 2" key="1">
    <citation type="submission" date="2022-11" db="EMBL/GenBank/DDBJ databases">
        <title>Nonomuraea corallina sp. nov., a new species of the genus Nonomuraea isolated from sea side sediment in Thai sea.</title>
        <authorList>
            <person name="Ngamcharungchit C."/>
            <person name="Matsumoto A."/>
            <person name="Suriyachadkun C."/>
            <person name="Panbangred W."/>
            <person name="Inahashi Y."/>
            <person name="Intra B."/>
        </authorList>
    </citation>
    <scope>NUCLEOTIDE SEQUENCE [LARGE SCALE GENOMIC DNA]</scope>
    <source>
        <strain evidence="1 2">DSM 43553</strain>
    </source>
</reference>
<evidence type="ECO:0000313" key="1">
    <source>
        <dbReference type="EMBL" id="MDA0642954.1"/>
    </source>
</evidence>
<sequence length="89" mass="9566">MSFRNPRMAPITWPTSPAPAVIGAVEDWDRAIGADCDPGLDLLQIGPAVLGMAELGPGQAGVGPERLSHRPVSGRVYFAKCRLITNRWI</sequence>
<dbReference type="EMBL" id="JAPNUD010000054">
    <property type="protein sequence ID" value="MDA0642954.1"/>
    <property type="molecule type" value="Genomic_DNA"/>
</dbReference>
<accession>A0ABT4T0D5</accession>
<protein>
    <submittedName>
        <fullName evidence="1">Uncharacterized protein</fullName>
    </submittedName>
</protein>
<evidence type="ECO:0000313" key="2">
    <source>
        <dbReference type="Proteomes" id="UP001212498"/>
    </source>
</evidence>
<name>A0ABT4T0D5_9ACTN</name>
<comment type="caution">
    <text evidence="1">The sequence shown here is derived from an EMBL/GenBank/DDBJ whole genome shotgun (WGS) entry which is preliminary data.</text>
</comment>
<keyword evidence="2" id="KW-1185">Reference proteome</keyword>
<dbReference type="RefSeq" id="WP_271277364.1">
    <property type="nucleotide sequence ID" value="NZ_BAABFD010000004.1"/>
</dbReference>
<organism evidence="1 2">
    <name type="scientific">Nonomuraea ferruginea</name>
    <dbReference type="NCBI Taxonomy" id="46174"/>
    <lineage>
        <taxon>Bacteria</taxon>
        <taxon>Bacillati</taxon>
        <taxon>Actinomycetota</taxon>
        <taxon>Actinomycetes</taxon>
        <taxon>Streptosporangiales</taxon>
        <taxon>Streptosporangiaceae</taxon>
        <taxon>Nonomuraea</taxon>
    </lineage>
</organism>
<gene>
    <name evidence="1" type="ORF">OUY24_20190</name>
</gene>
<dbReference type="Proteomes" id="UP001212498">
    <property type="component" value="Unassembled WGS sequence"/>
</dbReference>